<feature type="compositionally biased region" description="Basic and acidic residues" evidence="1">
    <location>
        <begin position="61"/>
        <end position="74"/>
    </location>
</feature>
<evidence type="ECO:0000256" key="1">
    <source>
        <dbReference type="SAM" id="MobiDB-lite"/>
    </source>
</evidence>
<dbReference type="EMBL" id="BAABBF010000005">
    <property type="protein sequence ID" value="GAA3715405.1"/>
    <property type="molecule type" value="Genomic_DNA"/>
</dbReference>
<gene>
    <name evidence="2" type="ORF">GCM10022268_25050</name>
</gene>
<reference evidence="3" key="1">
    <citation type="journal article" date="2019" name="Int. J. Syst. Evol. Microbiol.">
        <title>The Global Catalogue of Microorganisms (GCM) 10K type strain sequencing project: providing services to taxonomists for standard genome sequencing and annotation.</title>
        <authorList>
            <consortium name="The Broad Institute Genomics Platform"/>
            <consortium name="The Broad Institute Genome Sequencing Center for Infectious Disease"/>
            <person name="Wu L."/>
            <person name="Ma J."/>
        </authorList>
    </citation>
    <scope>NUCLEOTIDE SEQUENCE [LARGE SCALE GENOMIC DNA]</scope>
    <source>
        <strain evidence="3">JCM 17498</strain>
    </source>
</reference>
<accession>A0ABP7E9S7</accession>
<organism evidence="2 3">
    <name type="scientific">Sphingomonas cynarae</name>
    <dbReference type="NCBI Taxonomy" id="930197"/>
    <lineage>
        <taxon>Bacteria</taxon>
        <taxon>Pseudomonadati</taxon>
        <taxon>Pseudomonadota</taxon>
        <taxon>Alphaproteobacteria</taxon>
        <taxon>Sphingomonadales</taxon>
        <taxon>Sphingomonadaceae</taxon>
        <taxon>Sphingomonas</taxon>
    </lineage>
</organism>
<protein>
    <submittedName>
        <fullName evidence="2">Uncharacterized protein</fullName>
    </submittedName>
</protein>
<feature type="compositionally biased region" description="Basic and acidic residues" evidence="1">
    <location>
        <begin position="8"/>
        <end position="17"/>
    </location>
</feature>
<sequence>MVAAMISKDGEMAKLEPEAVAGKATAESGVVLLDGPGGVAVAMTPDAARETGRSLIEAADQADRQPHDDIPETA</sequence>
<feature type="region of interest" description="Disordered" evidence="1">
    <location>
        <begin position="1"/>
        <end position="21"/>
    </location>
</feature>
<evidence type="ECO:0000313" key="2">
    <source>
        <dbReference type="EMBL" id="GAA3715405.1"/>
    </source>
</evidence>
<proteinExistence type="predicted"/>
<feature type="region of interest" description="Disordered" evidence="1">
    <location>
        <begin position="51"/>
        <end position="74"/>
    </location>
</feature>
<keyword evidence="3" id="KW-1185">Reference proteome</keyword>
<evidence type="ECO:0000313" key="3">
    <source>
        <dbReference type="Proteomes" id="UP001500523"/>
    </source>
</evidence>
<comment type="caution">
    <text evidence="2">The sequence shown here is derived from an EMBL/GenBank/DDBJ whole genome shotgun (WGS) entry which is preliminary data.</text>
</comment>
<name>A0ABP7E9S7_9SPHN</name>
<dbReference type="Proteomes" id="UP001500523">
    <property type="component" value="Unassembled WGS sequence"/>
</dbReference>